<evidence type="ECO:0000256" key="1">
    <source>
        <dbReference type="SAM" id="MobiDB-lite"/>
    </source>
</evidence>
<reference evidence="2 3" key="1">
    <citation type="journal article" date="2012" name="J. Bacteriol.">
        <title>Genome sequence of the pathogenic Herbaspirillum seropedicae strain Os34, isolated from rice roots.</title>
        <authorList>
            <person name="Ye W."/>
            <person name="Ye S."/>
            <person name="Liu J."/>
            <person name="Chang S."/>
            <person name="Chen M."/>
            <person name="Zhu B."/>
            <person name="Guo L."/>
            <person name="An Q."/>
        </authorList>
    </citation>
    <scope>NUCLEOTIDE SEQUENCE [LARGE SCALE GENOMIC DNA]</scope>
    <source>
        <strain evidence="2 3">Os34</strain>
    </source>
</reference>
<name>A0A6M4A0A5_9BURK</name>
<protein>
    <submittedName>
        <fullName evidence="2">Uncharacterized protein</fullName>
    </submittedName>
</protein>
<dbReference type="EMBL" id="CP008956">
    <property type="protein sequence ID" value="QJQ03843.1"/>
    <property type="molecule type" value="Genomic_DNA"/>
</dbReference>
<evidence type="ECO:0000313" key="3">
    <source>
        <dbReference type="Proteomes" id="UP000501648"/>
    </source>
</evidence>
<feature type="compositionally biased region" description="Basic and acidic residues" evidence="1">
    <location>
        <begin position="64"/>
        <end position="73"/>
    </location>
</feature>
<dbReference type="RefSeq" id="WP_017455301.1">
    <property type="nucleotide sequence ID" value="NZ_CP008956.1"/>
</dbReference>
<feature type="compositionally biased region" description="Basic and acidic residues" evidence="1">
    <location>
        <begin position="30"/>
        <end position="45"/>
    </location>
</feature>
<feature type="compositionally biased region" description="Polar residues" evidence="1">
    <location>
        <begin position="49"/>
        <end position="63"/>
    </location>
</feature>
<organism evidence="2 3">
    <name type="scientific">Herbaspirillum rubrisubalbicans Os34</name>
    <dbReference type="NCBI Taxonomy" id="1235827"/>
    <lineage>
        <taxon>Bacteria</taxon>
        <taxon>Pseudomonadati</taxon>
        <taxon>Pseudomonadota</taxon>
        <taxon>Betaproteobacteria</taxon>
        <taxon>Burkholderiales</taxon>
        <taxon>Oxalobacteraceae</taxon>
        <taxon>Herbaspirillum</taxon>
    </lineage>
</organism>
<gene>
    <name evidence="2" type="ORF">C798_02995</name>
</gene>
<feature type="region of interest" description="Disordered" evidence="1">
    <location>
        <begin position="1"/>
        <end position="73"/>
    </location>
</feature>
<evidence type="ECO:0000313" key="2">
    <source>
        <dbReference type="EMBL" id="QJQ03843.1"/>
    </source>
</evidence>
<sequence length="73" mass="7967">MSDALNKHTHPPDTSGPQDLDSPGNPRSGTNERDMLDSGKTHAPGDSDQYGSRNKPQGDNYSDQDMRENSPQL</sequence>
<accession>A0A6M4A0A5</accession>
<dbReference type="AlphaFoldDB" id="A0A6M4A0A5"/>
<proteinExistence type="predicted"/>
<dbReference type="Proteomes" id="UP000501648">
    <property type="component" value="Chromosome"/>
</dbReference>